<proteinExistence type="predicted"/>
<reference evidence="1 2" key="1">
    <citation type="submission" date="2021-01" db="EMBL/GenBank/DDBJ databases">
        <title>Genomic Encyclopedia of Type Strains, Phase IV (KMG-IV): sequencing the most valuable type-strain genomes for metagenomic binning, comparative biology and taxonomic classification.</title>
        <authorList>
            <person name="Goeker M."/>
        </authorList>
    </citation>
    <scope>NUCLEOTIDE SEQUENCE [LARGE SCALE GENOMIC DNA]</scope>
    <source>
        <strain evidence="1 2">DSM 23711</strain>
    </source>
</reference>
<dbReference type="Proteomes" id="UP001296943">
    <property type="component" value="Unassembled WGS sequence"/>
</dbReference>
<evidence type="ECO:0000313" key="2">
    <source>
        <dbReference type="Proteomes" id="UP001296943"/>
    </source>
</evidence>
<dbReference type="InterPro" id="IPR052159">
    <property type="entry name" value="Competence_DNA_uptake"/>
</dbReference>
<evidence type="ECO:0000313" key="1">
    <source>
        <dbReference type="EMBL" id="MBM7569854.1"/>
    </source>
</evidence>
<protein>
    <submittedName>
        <fullName evidence="1">Beta-lactamase superfamily II metal-dependent hydrolase</fullName>
    </submittedName>
</protein>
<comment type="caution">
    <text evidence="1">The sequence shown here is derived from an EMBL/GenBank/DDBJ whole genome shotgun (WGS) entry which is preliminary data.</text>
</comment>
<dbReference type="RefSeq" id="WP_204497301.1">
    <property type="nucleotide sequence ID" value="NZ_JAFBDR010000001.1"/>
</dbReference>
<gene>
    <name evidence="1" type="ORF">JOC48_000323</name>
</gene>
<sequence length="267" mass="30214">MKCVINFFVSYIIACTLLISQFEPIETMAAPSLNKGEIYFAFFELPDGEATLIRTDKEKNMLINTGSQKSEESLLFQLKELGVQTIDKLLLTKQTIDYCGNANRVIHRYNIEEVYHAGKLSNICKKQVSKSKTTQWKADQSFSFARNLQINVLQAKENGDMSLGIIYGKNSILFLSQGKVDNEEQLLKIPVKPNIIKIGNYAKGNSPSSSILSKLDPHLSIVFHCDNCVPNEGLIERLNESWIDVYQLKYVGTTVIRMDLNDYEILS</sequence>
<dbReference type="Gene3D" id="3.60.15.10">
    <property type="entry name" value="Ribonuclease Z/Hydroxyacylglutathione hydrolase-like"/>
    <property type="match status" value="1"/>
</dbReference>
<dbReference type="EMBL" id="JAFBDR010000001">
    <property type="protein sequence ID" value="MBM7569854.1"/>
    <property type="molecule type" value="Genomic_DNA"/>
</dbReference>
<dbReference type="PANTHER" id="PTHR30619">
    <property type="entry name" value="DNA INTERNALIZATION/COMPETENCE PROTEIN COMEC/REC2"/>
    <property type="match status" value="1"/>
</dbReference>
<name>A0ABS2MVC8_9BACI</name>
<dbReference type="SUPFAM" id="SSF56281">
    <property type="entry name" value="Metallo-hydrolase/oxidoreductase"/>
    <property type="match status" value="1"/>
</dbReference>
<keyword evidence="1" id="KW-0378">Hydrolase</keyword>
<accession>A0ABS2MVC8</accession>
<organism evidence="1 2">
    <name type="scientific">Aquibacillus albus</name>
    <dbReference type="NCBI Taxonomy" id="1168171"/>
    <lineage>
        <taxon>Bacteria</taxon>
        <taxon>Bacillati</taxon>
        <taxon>Bacillota</taxon>
        <taxon>Bacilli</taxon>
        <taxon>Bacillales</taxon>
        <taxon>Bacillaceae</taxon>
        <taxon>Aquibacillus</taxon>
    </lineage>
</organism>
<keyword evidence="2" id="KW-1185">Reference proteome</keyword>
<dbReference type="PANTHER" id="PTHR30619:SF1">
    <property type="entry name" value="RECOMBINATION PROTEIN 2"/>
    <property type="match status" value="1"/>
</dbReference>
<dbReference type="GO" id="GO:0016787">
    <property type="term" value="F:hydrolase activity"/>
    <property type="evidence" value="ECO:0007669"/>
    <property type="project" value="UniProtKB-KW"/>
</dbReference>
<dbReference type="InterPro" id="IPR036866">
    <property type="entry name" value="RibonucZ/Hydroxyglut_hydro"/>
</dbReference>